<proteinExistence type="predicted"/>
<gene>
    <name evidence="2" type="ORF">STRIC_1908</name>
</gene>
<keyword evidence="3" id="KW-1185">Reference proteome</keyword>
<dbReference type="Proteomes" id="UP000003330">
    <property type="component" value="Unassembled WGS sequence"/>
</dbReference>
<evidence type="ECO:0000313" key="3">
    <source>
        <dbReference type="Proteomes" id="UP000003330"/>
    </source>
</evidence>
<dbReference type="AlphaFoldDB" id="G5K521"/>
<organism evidence="2 3">
    <name type="scientific">Streptococcus ictaluri 707-05</name>
    <dbReference type="NCBI Taxonomy" id="764299"/>
    <lineage>
        <taxon>Bacteria</taxon>
        <taxon>Bacillati</taxon>
        <taxon>Bacillota</taxon>
        <taxon>Bacilli</taxon>
        <taxon>Lactobacillales</taxon>
        <taxon>Streptococcaceae</taxon>
        <taxon>Streptococcus</taxon>
    </lineage>
</organism>
<feature type="coiled-coil region" evidence="1">
    <location>
        <begin position="84"/>
        <end position="118"/>
    </location>
</feature>
<keyword evidence="1" id="KW-0175">Coiled coil</keyword>
<dbReference type="OrthoDB" id="2218044at2"/>
<dbReference type="EMBL" id="AEUX02000007">
    <property type="protein sequence ID" value="EHI68928.1"/>
    <property type="molecule type" value="Genomic_DNA"/>
</dbReference>
<reference evidence="2 3" key="1">
    <citation type="journal article" date="2014" name="Int. J. Syst. Evol. Microbiol.">
        <title>Phylogenomics and the dynamic genome evolution of the genus Streptococcus.</title>
        <authorList>
            <consortium name="The Broad Institute Genome Sequencing Platform"/>
            <person name="Richards V.P."/>
            <person name="Palmer S.R."/>
            <person name="Pavinski Bitar P.D."/>
            <person name="Qin X."/>
            <person name="Weinstock G.M."/>
            <person name="Highlander S.K."/>
            <person name="Town C.D."/>
            <person name="Burne R.A."/>
            <person name="Stanhope M.J."/>
        </authorList>
    </citation>
    <scope>NUCLEOTIDE SEQUENCE [LARGE SCALE GENOMIC DNA]</scope>
    <source>
        <strain evidence="2 3">707-05</strain>
    </source>
</reference>
<evidence type="ECO:0000313" key="2">
    <source>
        <dbReference type="EMBL" id="EHI68928.1"/>
    </source>
</evidence>
<name>G5K521_9STRE</name>
<sequence length="139" mass="16010">MDSINQEIMALKEATIGHHEKELTQQLDHLYDQHQALLEKFYDAICDAYWSTSDEAKALVAETNLSEEDKQSLVSYFDQTDKIEKELDKQYEAFDKEVTEQNAQLEALTKEADAIYQKHGISKDALEVFYMGQDQLPAD</sequence>
<protein>
    <submittedName>
        <fullName evidence="2">Uncharacterized protein</fullName>
    </submittedName>
</protein>
<dbReference type="RefSeq" id="WP_008089815.1">
    <property type="nucleotide sequence ID" value="NZ_AEUX02000007.1"/>
</dbReference>
<comment type="caution">
    <text evidence="2">The sequence shown here is derived from an EMBL/GenBank/DDBJ whole genome shotgun (WGS) entry which is preliminary data.</text>
</comment>
<accession>G5K521</accession>
<dbReference type="STRING" id="764299.STRIC_1908"/>
<evidence type="ECO:0000256" key="1">
    <source>
        <dbReference type="SAM" id="Coils"/>
    </source>
</evidence>